<protein>
    <recommendedName>
        <fullName evidence="10">Metal ABC transporter substrate-binding protein</fullName>
    </recommendedName>
</protein>
<keyword evidence="3 7" id="KW-0732">Signal</keyword>
<evidence type="ECO:0000256" key="6">
    <source>
        <dbReference type="ARBA" id="ARBA00023288"/>
    </source>
</evidence>
<evidence type="ECO:0000256" key="3">
    <source>
        <dbReference type="ARBA" id="ARBA00022729"/>
    </source>
</evidence>
<keyword evidence="4" id="KW-0472">Membrane</keyword>
<evidence type="ECO:0000256" key="2">
    <source>
        <dbReference type="ARBA" id="ARBA00008973"/>
    </source>
</evidence>
<dbReference type="Proteomes" id="UP000768462">
    <property type="component" value="Unassembled WGS sequence"/>
</dbReference>
<sequence>MFKKFKKILALITVAIVAISFVSCGNKQAVEKEETNKKNIKIGVMAITEPIAKLLAEGMKEKGYNIEIVTYDGNHLPATALKDNSIDGVILNHNPWIQKFNKENNCNLVMVQPYLYYGQTNMYSKKYESIKDIPDNGKITIQGDPANMDRNLRFLEKAGLLKLGEKSGEFYTILDIKENPKNLTLIEAEITAVARNYKDVDAMISGATIAIKGGVPKEDIIMEDPTSKDYQLGLIVRNDEEKSEWVKACNEVFETQDFKERFNKEYNGTYKLFE</sequence>
<proteinExistence type="inferred from homology"/>
<feature type="signal peptide" evidence="7">
    <location>
        <begin position="1"/>
        <end position="29"/>
    </location>
</feature>
<accession>A0A927W1Z1</accession>
<dbReference type="SUPFAM" id="SSF53850">
    <property type="entry name" value="Periplasmic binding protein-like II"/>
    <property type="match status" value="1"/>
</dbReference>
<feature type="chain" id="PRO_5037549238" description="Metal ABC transporter substrate-binding protein" evidence="7">
    <location>
        <begin position="30"/>
        <end position="274"/>
    </location>
</feature>
<evidence type="ECO:0000256" key="5">
    <source>
        <dbReference type="ARBA" id="ARBA00023139"/>
    </source>
</evidence>
<evidence type="ECO:0000313" key="8">
    <source>
        <dbReference type="EMBL" id="MBE6058988.1"/>
    </source>
</evidence>
<comment type="similarity">
    <text evidence="2">Belongs to the NlpA lipoprotein family.</text>
</comment>
<dbReference type="PANTHER" id="PTHR30429:SF1">
    <property type="entry name" value="D-METHIONINE-BINDING LIPOPROTEIN METQ-RELATED"/>
    <property type="match status" value="1"/>
</dbReference>
<keyword evidence="5" id="KW-0564">Palmitate</keyword>
<evidence type="ECO:0000256" key="4">
    <source>
        <dbReference type="ARBA" id="ARBA00023136"/>
    </source>
</evidence>
<dbReference type="PROSITE" id="PS51257">
    <property type="entry name" value="PROKAR_LIPOPROTEIN"/>
    <property type="match status" value="1"/>
</dbReference>
<evidence type="ECO:0008006" key="10">
    <source>
        <dbReference type="Google" id="ProtNLM"/>
    </source>
</evidence>
<reference evidence="8" key="1">
    <citation type="submission" date="2019-04" db="EMBL/GenBank/DDBJ databases">
        <title>Evolution of Biomass-Degrading Anaerobic Consortia Revealed by Metagenomics.</title>
        <authorList>
            <person name="Peng X."/>
        </authorList>
    </citation>
    <scope>NUCLEOTIDE SEQUENCE</scope>
    <source>
        <strain evidence="8">SIG254</strain>
    </source>
</reference>
<organism evidence="8 9">
    <name type="scientific">Clostridium sulfidigenes</name>
    <dbReference type="NCBI Taxonomy" id="318464"/>
    <lineage>
        <taxon>Bacteria</taxon>
        <taxon>Bacillati</taxon>
        <taxon>Bacillota</taxon>
        <taxon>Clostridia</taxon>
        <taxon>Eubacteriales</taxon>
        <taxon>Clostridiaceae</taxon>
        <taxon>Clostridium</taxon>
    </lineage>
</organism>
<dbReference type="Gene3D" id="3.40.190.10">
    <property type="entry name" value="Periplasmic binding protein-like II"/>
    <property type="match status" value="2"/>
</dbReference>
<evidence type="ECO:0000313" key="9">
    <source>
        <dbReference type="Proteomes" id="UP000768462"/>
    </source>
</evidence>
<evidence type="ECO:0000256" key="7">
    <source>
        <dbReference type="SAM" id="SignalP"/>
    </source>
</evidence>
<evidence type="ECO:0000256" key="1">
    <source>
        <dbReference type="ARBA" id="ARBA00004635"/>
    </source>
</evidence>
<comment type="subcellular location">
    <subcellularLocation>
        <location evidence="1">Membrane</location>
        <topology evidence="1">Lipid-anchor</topology>
    </subcellularLocation>
</comment>
<name>A0A927W1Z1_9CLOT</name>
<comment type="caution">
    <text evidence="8">The sequence shown here is derived from an EMBL/GenBank/DDBJ whole genome shotgun (WGS) entry which is preliminary data.</text>
</comment>
<dbReference type="InterPro" id="IPR004872">
    <property type="entry name" value="Lipoprotein_NlpA"/>
</dbReference>
<gene>
    <name evidence="8" type="ORF">E7215_02255</name>
</gene>
<dbReference type="GO" id="GO:0016020">
    <property type="term" value="C:membrane"/>
    <property type="evidence" value="ECO:0007669"/>
    <property type="project" value="UniProtKB-SubCell"/>
</dbReference>
<keyword evidence="6" id="KW-0449">Lipoprotein</keyword>
<dbReference type="Pfam" id="PF03180">
    <property type="entry name" value="Lipoprotein_9"/>
    <property type="match status" value="1"/>
</dbReference>
<dbReference type="EMBL" id="SVCM01000027">
    <property type="protein sequence ID" value="MBE6058988.1"/>
    <property type="molecule type" value="Genomic_DNA"/>
</dbReference>
<dbReference type="AlphaFoldDB" id="A0A927W1Z1"/>
<dbReference type="PANTHER" id="PTHR30429">
    <property type="entry name" value="D-METHIONINE-BINDING LIPOPROTEIN METQ"/>
    <property type="match status" value="1"/>
</dbReference>